<reference evidence="1" key="1">
    <citation type="submission" date="2021-02" db="EMBL/GenBank/DDBJ databases">
        <authorList>
            <consortium name="DOE Joint Genome Institute"/>
            <person name="Ahrendt S."/>
            <person name="Looney B.P."/>
            <person name="Miyauchi S."/>
            <person name="Morin E."/>
            <person name="Drula E."/>
            <person name="Courty P.E."/>
            <person name="Chicoki N."/>
            <person name="Fauchery L."/>
            <person name="Kohler A."/>
            <person name="Kuo A."/>
            <person name="Labutti K."/>
            <person name="Pangilinan J."/>
            <person name="Lipzen A."/>
            <person name="Riley R."/>
            <person name="Andreopoulos W."/>
            <person name="He G."/>
            <person name="Johnson J."/>
            <person name="Barry K.W."/>
            <person name="Grigoriev I.V."/>
            <person name="Nagy L."/>
            <person name="Hibbett D."/>
            <person name="Henrissat B."/>
            <person name="Matheny P.B."/>
            <person name="Labbe J."/>
            <person name="Martin F."/>
        </authorList>
    </citation>
    <scope>NUCLEOTIDE SEQUENCE</scope>
    <source>
        <strain evidence="1">EC-137</strain>
    </source>
</reference>
<comment type="caution">
    <text evidence="1">The sequence shown here is derived from an EMBL/GenBank/DDBJ whole genome shotgun (WGS) entry which is preliminary data.</text>
</comment>
<reference evidence="1" key="2">
    <citation type="journal article" date="2022" name="New Phytol.">
        <title>Evolutionary transition to the ectomycorrhizal habit in the genomes of a hyperdiverse lineage of mushroom-forming fungi.</title>
        <authorList>
            <person name="Looney B."/>
            <person name="Miyauchi S."/>
            <person name="Morin E."/>
            <person name="Drula E."/>
            <person name="Courty P.E."/>
            <person name="Kohler A."/>
            <person name="Kuo A."/>
            <person name="LaButti K."/>
            <person name="Pangilinan J."/>
            <person name="Lipzen A."/>
            <person name="Riley R."/>
            <person name="Andreopoulos W."/>
            <person name="He G."/>
            <person name="Johnson J."/>
            <person name="Nolan M."/>
            <person name="Tritt A."/>
            <person name="Barry K.W."/>
            <person name="Grigoriev I.V."/>
            <person name="Nagy L.G."/>
            <person name="Hibbett D."/>
            <person name="Henrissat B."/>
            <person name="Matheny P.B."/>
            <person name="Labbe J."/>
            <person name="Martin F.M."/>
        </authorList>
    </citation>
    <scope>NUCLEOTIDE SEQUENCE</scope>
    <source>
        <strain evidence="1">EC-137</strain>
    </source>
</reference>
<evidence type="ECO:0000313" key="1">
    <source>
        <dbReference type="EMBL" id="KAI0031615.1"/>
    </source>
</evidence>
<keyword evidence="2" id="KW-1185">Reference proteome</keyword>
<name>A0ACB8QJ26_9AGAM</name>
<sequence>MFSLAKSTVFFVAALSASTLAAPLMPQSATVCGDLAGLSTKVGEILGPLLTDPTSLNETVVAGISADLGRTVDDTLDDISSVNGLTLGGTTDDVAGLVAQIVQTTCTALQGLQGANAQLGAGTKNLLAKTDVTLAKLSQGVDAIVSAVLSPPAQTSGSAPALPPAKSGCSYTDALAELLNTSGTADLLRRLGLNLTMQSSGL</sequence>
<proteinExistence type="predicted"/>
<organism evidence="1 2">
    <name type="scientific">Vararia minispora EC-137</name>
    <dbReference type="NCBI Taxonomy" id="1314806"/>
    <lineage>
        <taxon>Eukaryota</taxon>
        <taxon>Fungi</taxon>
        <taxon>Dikarya</taxon>
        <taxon>Basidiomycota</taxon>
        <taxon>Agaricomycotina</taxon>
        <taxon>Agaricomycetes</taxon>
        <taxon>Russulales</taxon>
        <taxon>Lachnocladiaceae</taxon>
        <taxon>Vararia</taxon>
    </lineage>
</organism>
<protein>
    <submittedName>
        <fullName evidence="1">Uncharacterized protein</fullName>
    </submittedName>
</protein>
<dbReference type="EMBL" id="MU273573">
    <property type="protein sequence ID" value="KAI0031615.1"/>
    <property type="molecule type" value="Genomic_DNA"/>
</dbReference>
<gene>
    <name evidence="1" type="ORF">K488DRAFT_86635</name>
</gene>
<dbReference type="Proteomes" id="UP000814128">
    <property type="component" value="Unassembled WGS sequence"/>
</dbReference>
<evidence type="ECO:0000313" key="2">
    <source>
        <dbReference type="Proteomes" id="UP000814128"/>
    </source>
</evidence>
<accession>A0ACB8QJ26</accession>